<name>A0A2W5NHK6_RHOSU</name>
<proteinExistence type="predicted"/>
<organism evidence="1 2">
    <name type="scientific">Rhodovulum sulfidophilum</name>
    <name type="common">Rhodobacter sulfidophilus</name>
    <dbReference type="NCBI Taxonomy" id="35806"/>
    <lineage>
        <taxon>Bacteria</taxon>
        <taxon>Pseudomonadati</taxon>
        <taxon>Pseudomonadota</taxon>
        <taxon>Alphaproteobacteria</taxon>
        <taxon>Rhodobacterales</taxon>
        <taxon>Paracoccaceae</taxon>
        <taxon>Rhodovulum</taxon>
    </lineage>
</organism>
<dbReference type="AlphaFoldDB" id="A0A2W5NHK6"/>
<reference evidence="1 2" key="1">
    <citation type="submission" date="2017-08" db="EMBL/GenBank/DDBJ databases">
        <title>Infants hospitalized years apart are colonized by the same room-sourced microbial strains.</title>
        <authorList>
            <person name="Brooks B."/>
            <person name="Olm M.R."/>
            <person name="Firek B.A."/>
            <person name="Baker R."/>
            <person name="Thomas B.C."/>
            <person name="Morowitz M.J."/>
            <person name="Banfield J.F."/>
        </authorList>
    </citation>
    <scope>NUCLEOTIDE SEQUENCE [LARGE SCALE GENOMIC DNA]</scope>
    <source>
        <strain evidence="1">S2_005_002_R2_34</strain>
    </source>
</reference>
<evidence type="ECO:0000313" key="2">
    <source>
        <dbReference type="Proteomes" id="UP000249185"/>
    </source>
</evidence>
<comment type="caution">
    <text evidence="1">The sequence shown here is derived from an EMBL/GenBank/DDBJ whole genome shotgun (WGS) entry which is preliminary data.</text>
</comment>
<sequence>MIRASIGATLVWTTPPAEARDAPPCAARSEVVARLAADFGETPRGLGLAGKARLIELFASEATGTWTLLRTEADGTTCLLAAGRDWLAAPAVAAPAPGRPL</sequence>
<dbReference type="Proteomes" id="UP000249185">
    <property type="component" value="Unassembled WGS sequence"/>
</dbReference>
<evidence type="ECO:0000313" key="1">
    <source>
        <dbReference type="EMBL" id="PZQ51719.1"/>
    </source>
</evidence>
<accession>A0A2W5NHK6</accession>
<gene>
    <name evidence="1" type="ORF">DI556_04985</name>
</gene>
<dbReference type="EMBL" id="QFPW01000002">
    <property type="protein sequence ID" value="PZQ51719.1"/>
    <property type="molecule type" value="Genomic_DNA"/>
</dbReference>
<protein>
    <submittedName>
        <fullName evidence="1">Uncharacterized protein</fullName>
    </submittedName>
</protein>